<name>A0A831W6C2_9GAMM</name>
<organism evidence="2">
    <name type="scientific">Sedimenticola thiotaurini</name>
    <dbReference type="NCBI Taxonomy" id="1543721"/>
    <lineage>
        <taxon>Bacteria</taxon>
        <taxon>Pseudomonadati</taxon>
        <taxon>Pseudomonadota</taxon>
        <taxon>Gammaproteobacteria</taxon>
        <taxon>Chromatiales</taxon>
        <taxon>Sedimenticolaceae</taxon>
        <taxon>Sedimenticola</taxon>
    </lineage>
</organism>
<dbReference type="Gene3D" id="3.40.50.10610">
    <property type="entry name" value="ABC-type transport auxiliary lipoprotein component"/>
    <property type="match status" value="1"/>
</dbReference>
<proteinExistence type="predicted"/>
<sequence length="218" mass="23768">MDSGGGPPDEEEKSMTTALFHGGIRTIPLTLLLALLLAACATPSPPSRFYRLTAEAPATERRSGLVIGVGPVLLAGYLDRPQMVTPVDGNRLRIDEFERWAGGLERNLAMVMAENLSRLLGTDAVVIQPWGSRLPLDYQVALEIRRLERDTDGQVRLLAQWRLFRGDGDRLVGIHRSEFSAPLSGTGYDAQAVAESRLLVPLAREIAAAIEEAEKAAR</sequence>
<feature type="domain" description="ABC-type transport auxiliary lipoprotein component" evidence="1">
    <location>
        <begin position="52"/>
        <end position="207"/>
    </location>
</feature>
<dbReference type="AlphaFoldDB" id="A0A831W6C2"/>
<dbReference type="Proteomes" id="UP000886251">
    <property type="component" value="Unassembled WGS sequence"/>
</dbReference>
<evidence type="ECO:0000259" key="1">
    <source>
        <dbReference type="Pfam" id="PF03886"/>
    </source>
</evidence>
<dbReference type="Pfam" id="PF03886">
    <property type="entry name" value="ABC_trans_aux"/>
    <property type="match status" value="1"/>
</dbReference>
<evidence type="ECO:0000313" key="2">
    <source>
        <dbReference type="EMBL" id="HEB95166.1"/>
    </source>
</evidence>
<gene>
    <name evidence="2" type="ORF">ENI96_01885</name>
</gene>
<dbReference type="SUPFAM" id="SSF159594">
    <property type="entry name" value="XCC0632-like"/>
    <property type="match status" value="1"/>
</dbReference>
<comment type="caution">
    <text evidence="2">The sequence shown here is derived from an EMBL/GenBank/DDBJ whole genome shotgun (WGS) entry which is preliminary data.</text>
</comment>
<accession>A0A831W6C2</accession>
<reference evidence="2" key="1">
    <citation type="journal article" date="2020" name="mSystems">
        <title>Genome- and Community-Level Interaction Insights into Carbon Utilization and Element Cycling Functions of Hydrothermarchaeota in Hydrothermal Sediment.</title>
        <authorList>
            <person name="Zhou Z."/>
            <person name="Liu Y."/>
            <person name="Xu W."/>
            <person name="Pan J."/>
            <person name="Luo Z.H."/>
            <person name="Li M."/>
        </authorList>
    </citation>
    <scope>NUCLEOTIDE SEQUENCE [LARGE SCALE GENOMIC DNA]</scope>
    <source>
        <strain evidence="2">HyVt-443</strain>
    </source>
</reference>
<dbReference type="InterPro" id="IPR005586">
    <property type="entry name" value="ABC_trans_aux"/>
</dbReference>
<dbReference type="EMBL" id="DRKP01000022">
    <property type="protein sequence ID" value="HEB95166.1"/>
    <property type="molecule type" value="Genomic_DNA"/>
</dbReference>
<protein>
    <submittedName>
        <fullName evidence="2">Membrane integrity-associated transporter subunit PqiC</fullName>
    </submittedName>
</protein>